<sequence>MTYPFEMRPTGLGADKHTIQWTSNGESILEIAAPLVVESMATDELDSPDGDQTIHFYQEVEQGAKELTATSRFSVGSGATGVVTDRWSATSDSMFTVHRSVVIESAPPNAGLRFGLHVQPAFAEGLDFNDLQYYAPNACYNLNDLNEDGVCDYLDTQHLSYRDDRLNSLSVLAFHPQRKLALSLSRVDVPKYDDDPVRDPGQQSFLQDTDIGALGFQPSENALNGSLLTAHYPFVERARSNALLVEDRTPWGAFRPVRAGDSFSVSYAIHLYQSESSHDALWTLMKAQMAVLRPEPVKLDRLPEEISRLRLETLSHYYMEDSAGGSGFVTNCHPQDGKQLGNIVQYGFTGQNILNATNLLQAPTSSDIDRKKARNVIDFYVSCARKSPYGFTYGLYDVDKQRHNSWWTGLLLPLAYAEPGQDLESLMGPLYSHRQTVIEALSRSHGVYTRCVLEETEALLALYLSQEAAPASWLEVVTCFGEFLLGAQEADGSWRRAYSLEGKPLVEPAEWFGQTFYQQRSSTATVIPLLLELARITGKEAYRTAAIRAGRFVRTHFVDKVRHNGGIHDSIYAKPQLIDHESIYFCCRALLALYDATGSDYFRTGAVRAGQLSASWILLWDIPLPPKSTLARQGFRSTGWAGCDTPGAGYVHPMGIIAAPDFLRLAQITSDAAFLDIAELTFMACNENVGLKWGYAMDGMQEEGVLLSPWLLDDPMFAADTGFGGRSKGEGNKTCLPWISAVTVWSGNEIKRRFGTLDFGELREKFQLSPNAR</sequence>
<keyword evidence="2" id="KW-1185">Reference proteome</keyword>
<name>A0A1J7J4K9_9PEZI</name>
<protein>
    <recommendedName>
        <fullName evidence="3">Six-hairpin glycosidase</fullName>
    </recommendedName>
</protein>
<dbReference type="GO" id="GO:0005975">
    <property type="term" value="P:carbohydrate metabolic process"/>
    <property type="evidence" value="ECO:0007669"/>
    <property type="project" value="InterPro"/>
</dbReference>
<organism evidence="1 2">
    <name type="scientific">Coniochaeta ligniaria NRRL 30616</name>
    <dbReference type="NCBI Taxonomy" id="1408157"/>
    <lineage>
        <taxon>Eukaryota</taxon>
        <taxon>Fungi</taxon>
        <taxon>Dikarya</taxon>
        <taxon>Ascomycota</taxon>
        <taxon>Pezizomycotina</taxon>
        <taxon>Sordariomycetes</taxon>
        <taxon>Sordariomycetidae</taxon>
        <taxon>Coniochaetales</taxon>
        <taxon>Coniochaetaceae</taxon>
        <taxon>Coniochaeta</taxon>
    </lineage>
</organism>
<dbReference type="InterPro" id="IPR008928">
    <property type="entry name" value="6-hairpin_glycosidase_sf"/>
</dbReference>
<reference evidence="1 2" key="1">
    <citation type="submission" date="2016-10" db="EMBL/GenBank/DDBJ databases">
        <title>Draft genome sequence of Coniochaeta ligniaria NRRL30616, a lignocellulolytic fungus for bioabatement of inhibitors in plant biomass hydrolysates.</title>
        <authorList>
            <consortium name="DOE Joint Genome Institute"/>
            <person name="Jimenez D.J."/>
            <person name="Hector R.E."/>
            <person name="Riley R."/>
            <person name="Sun H."/>
            <person name="Grigoriev I.V."/>
            <person name="Van Elsas J.D."/>
            <person name="Nichols N.N."/>
        </authorList>
    </citation>
    <scope>NUCLEOTIDE SEQUENCE [LARGE SCALE GENOMIC DNA]</scope>
    <source>
        <strain evidence="1 2">NRRL 30616</strain>
    </source>
</reference>
<dbReference type="SUPFAM" id="SSF48208">
    <property type="entry name" value="Six-hairpin glycosidases"/>
    <property type="match status" value="1"/>
</dbReference>
<dbReference type="Proteomes" id="UP000182658">
    <property type="component" value="Unassembled WGS sequence"/>
</dbReference>
<dbReference type="OrthoDB" id="4107391at2759"/>
<evidence type="ECO:0000313" key="2">
    <source>
        <dbReference type="Proteomes" id="UP000182658"/>
    </source>
</evidence>
<evidence type="ECO:0008006" key="3">
    <source>
        <dbReference type="Google" id="ProtNLM"/>
    </source>
</evidence>
<dbReference type="InParanoid" id="A0A1J7J4K9"/>
<gene>
    <name evidence="1" type="ORF">CONLIGDRAFT_675097</name>
</gene>
<proteinExistence type="predicted"/>
<accession>A0A1J7J4K9</accession>
<dbReference type="EMBL" id="KV875115">
    <property type="protein sequence ID" value="OIW22426.1"/>
    <property type="molecule type" value="Genomic_DNA"/>
</dbReference>
<evidence type="ECO:0000313" key="1">
    <source>
        <dbReference type="EMBL" id="OIW22426.1"/>
    </source>
</evidence>
<dbReference type="AlphaFoldDB" id="A0A1J7J4K9"/>